<organism evidence="2 3">
    <name type="scientific">Sphaerisporangium melleum</name>
    <dbReference type="NCBI Taxonomy" id="321316"/>
    <lineage>
        <taxon>Bacteria</taxon>
        <taxon>Bacillati</taxon>
        <taxon>Actinomycetota</taxon>
        <taxon>Actinomycetes</taxon>
        <taxon>Streptosporangiales</taxon>
        <taxon>Streptosporangiaceae</taxon>
        <taxon>Sphaerisporangium</taxon>
    </lineage>
</organism>
<keyword evidence="1" id="KW-0812">Transmembrane</keyword>
<gene>
    <name evidence="2" type="ORF">GCM10007964_21310</name>
</gene>
<proteinExistence type="predicted"/>
<comment type="caution">
    <text evidence="2">The sequence shown here is derived from an EMBL/GenBank/DDBJ whole genome shotgun (WGS) entry which is preliminary data.</text>
</comment>
<accession>A0A917QZZ4</accession>
<evidence type="ECO:0000313" key="2">
    <source>
        <dbReference type="EMBL" id="GGK78328.1"/>
    </source>
</evidence>
<evidence type="ECO:0000313" key="3">
    <source>
        <dbReference type="Proteomes" id="UP000645217"/>
    </source>
</evidence>
<keyword evidence="1" id="KW-1133">Transmembrane helix</keyword>
<reference evidence="2" key="2">
    <citation type="submission" date="2020-09" db="EMBL/GenBank/DDBJ databases">
        <authorList>
            <person name="Sun Q."/>
            <person name="Ohkuma M."/>
        </authorList>
    </citation>
    <scope>NUCLEOTIDE SEQUENCE</scope>
    <source>
        <strain evidence="2">JCM 13064</strain>
    </source>
</reference>
<sequence>MLAEATFHQVALLVGLSIEGIGAATMAALAVGDLVLAFGRTARMPSRRRWVGIFLEE</sequence>
<reference evidence="2" key="1">
    <citation type="journal article" date="2014" name="Int. J. Syst. Evol. Microbiol.">
        <title>Complete genome sequence of Corynebacterium casei LMG S-19264T (=DSM 44701T), isolated from a smear-ripened cheese.</title>
        <authorList>
            <consortium name="US DOE Joint Genome Institute (JGI-PGF)"/>
            <person name="Walter F."/>
            <person name="Albersmeier A."/>
            <person name="Kalinowski J."/>
            <person name="Ruckert C."/>
        </authorList>
    </citation>
    <scope>NUCLEOTIDE SEQUENCE</scope>
    <source>
        <strain evidence="2">JCM 13064</strain>
    </source>
</reference>
<name>A0A917QZZ4_9ACTN</name>
<dbReference type="Proteomes" id="UP000645217">
    <property type="component" value="Unassembled WGS sequence"/>
</dbReference>
<keyword evidence="1" id="KW-0472">Membrane</keyword>
<evidence type="ECO:0000256" key="1">
    <source>
        <dbReference type="SAM" id="Phobius"/>
    </source>
</evidence>
<protein>
    <submittedName>
        <fullName evidence="2">Uncharacterized protein</fullName>
    </submittedName>
</protein>
<dbReference type="EMBL" id="BMNT01000010">
    <property type="protein sequence ID" value="GGK78328.1"/>
    <property type="molecule type" value="Genomic_DNA"/>
</dbReference>
<feature type="transmembrane region" description="Helical" evidence="1">
    <location>
        <begin position="20"/>
        <end position="39"/>
    </location>
</feature>
<keyword evidence="3" id="KW-1185">Reference proteome</keyword>
<dbReference type="AlphaFoldDB" id="A0A917QZZ4"/>